<dbReference type="Proteomes" id="UP000478052">
    <property type="component" value="Unassembled WGS sequence"/>
</dbReference>
<dbReference type="PANTHER" id="PTHR47163:SF2">
    <property type="entry name" value="SI:DKEY-17M8.2"/>
    <property type="match status" value="1"/>
</dbReference>
<evidence type="ECO:0000313" key="2">
    <source>
        <dbReference type="EMBL" id="KAF0698354.1"/>
    </source>
</evidence>
<reference evidence="2 3" key="1">
    <citation type="submission" date="2019-08" db="EMBL/GenBank/DDBJ databases">
        <title>Whole genome of Aphis craccivora.</title>
        <authorList>
            <person name="Voronova N.V."/>
            <person name="Shulinski R.S."/>
            <person name="Bandarenka Y.V."/>
            <person name="Zhorov D.G."/>
            <person name="Warner D."/>
        </authorList>
    </citation>
    <scope>NUCLEOTIDE SEQUENCE [LARGE SCALE GENOMIC DNA]</scope>
    <source>
        <strain evidence="2">180601</strain>
        <tissue evidence="2">Whole Body</tissue>
    </source>
</reference>
<feature type="non-terminal residue" evidence="2">
    <location>
        <position position="194"/>
    </location>
</feature>
<keyword evidence="3" id="KW-1185">Reference proteome</keyword>
<dbReference type="EMBL" id="VUJU01014957">
    <property type="protein sequence ID" value="KAF0698354.1"/>
    <property type="molecule type" value="Genomic_DNA"/>
</dbReference>
<feature type="compositionally biased region" description="Acidic residues" evidence="1">
    <location>
        <begin position="94"/>
        <end position="105"/>
    </location>
</feature>
<gene>
    <name evidence="2" type="ORF">FWK35_00037566</name>
</gene>
<dbReference type="OrthoDB" id="6611384at2759"/>
<accession>A0A6G0VLP1</accession>
<sequence length="194" mass="22480">YNTLNNEGYVHLTVNHSLHFKDPETGVHSNTIESSWRHAKASISQYCRKKEFYEGYLAKFMFLKKCRAFKLDATAEFFKQAGILCSGTDDINELNDEDKDDDNDNDENRNNDTTSNSISSEVPLTIDLNDTDITKTVLPNDPALPLPKERIERNVKLSEGPCQIRSLSYPKTFFGNRLRSFQNAWYDNYDWLEY</sequence>
<name>A0A6G0VLP1_APHCR</name>
<comment type="caution">
    <text evidence="2">The sequence shown here is derived from an EMBL/GenBank/DDBJ whole genome shotgun (WGS) entry which is preliminary data.</text>
</comment>
<dbReference type="InterPro" id="IPR053164">
    <property type="entry name" value="IS1016-like_transposase"/>
</dbReference>
<feature type="region of interest" description="Disordered" evidence="1">
    <location>
        <begin position="94"/>
        <end position="121"/>
    </location>
</feature>
<feature type="non-terminal residue" evidence="2">
    <location>
        <position position="1"/>
    </location>
</feature>
<evidence type="ECO:0000256" key="1">
    <source>
        <dbReference type="SAM" id="MobiDB-lite"/>
    </source>
</evidence>
<dbReference type="PANTHER" id="PTHR47163">
    <property type="entry name" value="DDE_TNP_IS1595 DOMAIN-CONTAINING PROTEIN"/>
    <property type="match status" value="1"/>
</dbReference>
<evidence type="ECO:0000313" key="3">
    <source>
        <dbReference type="Proteomes" id="UP000478052"/>
    </source>
</evidence>
<protein>
    <submittedName>
        <fullName evidence="2">Zinc finger MYM-type protein 1-like</fullName>
    </submittedName>
</protein>
<proteinExistence type="predicted"/>
<dbReference type="AlphaFoldDB" id="A0A6G0VLP1"/>
<organism evidence="2 3">
    <name type="scientific">Aphis craccivora</name>
    <name type="common">Cowpea aphid</name>
    <dbReference type="NCBI Taxonomy" id="307492"/>
    <lineage>
        <taxon>Eukaryota</taxon>
        <taxon>Metazoa</taxon>
        <taxon>Ecdysozoa</taxon>
        <taxon>Arthropoda</taxon>
        <taxon>Hexapoda</taxon>
        <taxon>Insecta</taxon>
        <taxon>Pterygota</taxon>
        <taxon>Neoptera</taxon>
        <taxon>Paraneoptera</taxon>
        <taxon>Hemiptera</taxon>
        <taxon>Sternorrhyncha</taxon>
        <taxon>Aphidomorpha</taxon>
        <taxon>Aphidoidea</taxon>
        <taxon>Aphididae</taxon>
        <taxon>Aphidini</taxon>
        <taxon>Aphis</taxon>
        <taxon>Aphis</taxon>
    </lineage>
</organism>